<keyword evidence="1" id="KW-0812">Transmembrane</keyword>
<sequence>MVTREQATKAARAIEADESKEAEDMTIAPSLGLALGGVGYVIYVRIKLTH</sequence>
<keyword evidence="1" id="KW-0472">Membrane</keyword>
<feature type="transmembrane region" description="Helical" evidence="1">
    <location>
        <begin position="27"/>
        <end position="46"/>
    </location>
</feature>
<feature type="non-terminal residue" evidence="2">
    <location>
        <position position="50"/>
    </location>
</feature>
<proteinExistence type="predicted"/>
<evidence type="ECO:0000313" key="3">
    <source>
        <dbReference type="Proteomes" id="UP000326198"/>
    </source>
</evidence>
<name>A0A5N7ATX9_9EURO</name>
<keyword evidence="3" id="KW-1185">Reference proteome</keyword>
<reference evidence="2 3" key="1">
    <citation type="submission" date="2019-04" db="EMBL/GenBank/DDBJ databases">
        <title>Friends and foes A comparative genomics studyof 23 Aspergillus species from section Flavi.</title>
        <authorList>
            <consortium name="DOE Joint Genome Institute"/>
            <person name="Kjaerbolling I."/>
            <person name="Vesth T."/>
            <person name="Frisvad J.C."/>
            <person name="Nybo J.L."/>
            <person name="Theobald S."/>
            <person name="Kildgaard S."/>
            <person name="Isbrandt T."/>
            <person name="Kuo A."/>
            <person name="Sato A."/>
            <person name="Lyhne E.K."/>
            <person name="Kogle M.E."/>
            <person name="Wiebenga A."/>
            <person name="Kun R.S."/>
            <person name="Lubbers R.J."/>
            <person name="Makela M.R."/>
            <person name="Barry K."/>
            <person name="Chovatia M."/>
            <person name="Clum A."/>
            <person name="Daum C."/>
            <person name="Haridas S."/>
            <person name="He G."/>
            <person name="LaButti K."/>
            <person name="Lipzen A."/>
            <person name="Mondo S."/>
            <person name="Riley R."/>
            <person name="Salamov A."/>
            <person name="Simmons B.A."/>
            <person name="Magnuson J.K."/>
            <person name="Henrissat B."/>
            <person name="Mortensen U.H."/>
            <person name="Larsen T.O."/>
            <person name="Devries R.P."/>
            <person name="Grigoriev I.V."/>
            <person name="Machida M."/>
            <person name="Baker S.E."/>
            <person name="Andersen M.R."/>
        </authorList>
    </citation>
    <scope>NUCLEOTIDE SEQUENCE [LARGE SCALE GENOMIC DNA]</scope>
    <source>
        <strain evidence="2 3">IBT 29228</strain>
    </source>
</reference>
<protein>
    <submittedName>
        <fullName evidence="2">Uncharacterized protein</fullName>
    </submittedName>
</protein>
<dbReference type="EMBL" id="ML736319">
    <property type="protein sequence ID" value="KAE8373312.1"/>
    <property type="molecule type" value="Genomic_DNA"/>
</dbReference>
<dbReference type="AlphaFoldDB" id="A0A5N7ATX9"/>
<accession>A0A5N7ATX9</accession>
<keyword evidence="1" id="KW-1133">Transmembrane helix</keyword>
<evidence type="ECO:0000256" key="1">
    <source>
        <dbReference type="SAM" id="Phobius"/>
    </source>
</evidence>
<organism evidence="2 3">
    <name type="scientific">Aspergillus bertholletiae</name>
    <dbReference type="NCBI Taxonomy" id="1226010"/>
    <lineage>
        <taxon>Eukaryota</taxon>
        <taxon>Fungi</taxon>
        <taxon>Dikarya</taxon>
        <taxon>Ascomycota</taxon>
        <taxon>Pezizomycotina</taxon>
        <taxon>Eurotiomycetes</taxon>
        <taxon>Eurotiomycetidae</taxon>
        <taxon>Eurotiales</taxon>
        <taxon>Aspergillaceae</taxon>
        <taxon>Aspergillus</taxon>
        <taxon>Aspergillus subgen. Circumdati</taxon>
    </lineage>
</organism>
<gene>
    <name evidence="2" type="ORF">BDV26DRAFT_272335</name>
</gene>
<dbReference type="Proteomes" id="UP000326198">
    <property type="component" value="Unassembled WGS sequence"/>
</dbReference>
<evidence type="ECO:0000313" key="2">
    <source>
        <dbReference type="EMBL" id="KAE8373312.1"/>
    </source>
</evidence>